<protein>
    <submittedName>
        <fullName evidence="2">Uncharacterized protein</fullName>
    </submittedName>
</protein>
<evidence type="ECO:0000313" key="3">
    <source>
        <dbReference type="Proteomes" id="UP001369815"/>
    </source>
</evidence>
<organism evidence="2 3">
    <name type="scientific">Daldinia eschscholtzii</name>
    <dbReference type="NCBI Taxonomy" id="292717"/>
    <lineage>
        <taxon>Eukaryota</taxon>
        <taxon>Fungi</taxon>
        <taxon>Dikarya</taxon>
        <taxon>Ascomycota</taxon>
        <taxon>Pezizomycotina</taxon>
        <taxon>Sordariomycetes</taxon>
        <taxon>Xylariomycetidae</taxon>
        <taxon>Xylariales</taxon>
        <taxon>Hypoxylaceae</taxon>
        <taxon>Daldinia</taxon>
    </lineage>
</organism>
<accession>A0AAX6MR08</accession>
<name>A0AAX6MR08_9PEZI</name>
<proteinExistence type="predicted"/>
<feature type="region of interest" description="Disordered" evidence="1">
    <location>
        <begin position="1"/>
        <end position="62"/>
    </location>
</feature>
<evidence type="ECO:0000256" key="1">
    <source>
        <dbReference type="SAM" id="MobiDB-lite"/>
    </source>
</evidence>
<comment type="caution">
    <text evidence="2">The sequence shown here is derived from an EMBL/GenBank/DDBJ whole genome shotgun (WGS) entry which is preliminary data.</text>
</comment>
<keyword evidence="3" id="KW-1185">Reference proteome</keyword>
<dbReference type="EMBL" id="JBANMG010000004">
    <property type="protein sequence ID" value="KAK6954611.1"/>
    <property type="molecule type" value="Genomic_DNA"/>
</dbReference>
<reference evidence="2 3" key="1">
    <citation type="journal article" date="2024" name="Front Chem Biol">
        <title>Unveiling the potential of Daldinia eschscholtzii MFLUCC 19-0629 through bioactivity and bioinformatics studies for enhanced sustainable agriculture production.</title>
        <authorList>
            <person name="Brooks S."/>
            <person name="Weaver J.A."/>
            <person name="Klomchit A."/>
            <person name="Alharthi S.A."/>
            <person name="Onlamun T."/>
            <person name="Nurani R."/>
            <person name="Vong T.K."/>
            <person name="Alberti F."/>
            <person name="Greco C."/>
        </authorList>
    </citation>
    <scope>NUCLEOTIDE SEQUENCE [LARGE SCALE GENOMIC DNA]</scope>
    <source>
        <strain evidence="2">MFLUCC 19-0629</strain>
    </source>
</reference>
<dbReference type="AlphaFoldDB" id="A0AAX6MR08"/>
<sequence>MDEKNEEGGEEGDESQATAVGIGQESKGVKRQHLEDTGSDQYSAGQSQIKFKRNKEEGEMKGGRITIAQIHLSSEALESILEN</sequence>
<evidence type="ECO:0000313" key="2">
    <source>
        <dbReference type="EMBL" id="KAK6954611.1"/>
    </source>
</evidence>
<dbReference type="Proteomes" id="UP001369815">
    <property type="component" value="Unassembled WGS sequence"/>
</dbReference>
<feature type="compositionally biased region" description="Polar residues" evidence="1">
    <location>
        <begin position="39"/>
        <end position="49"/>
    </location>
</feature>
<gene>
    <name evidence="2" type="ORF">Daesc_004578</name>
</gene>